<gene>
    <name evidence="2" type="ORF">DKM44_13555</name>
</gene>
<dbReference type="KEGG" id="dez:DKM44_13555"/>
<dbReference type="AlphaFoldDB" id="A0A2Z3JG18"/>
<dbReference type="EMBL" id="CP029494">
    <property type="protein sequence ID" value="AWN24123.1"/>
    <property type="molecule type" value="Genomic_DNA"/>
</dbReference>
<feature type="transmembrane region" description="Helical" evidence="1">
    <location>
        <begin position="41"/>
        <end position="57"/>
    </location>
</feature>
<keyword evidence="3" id="KW-1185">Reference proteome</keyword>
<sequence>MPARRNQALSALFPRGAGLTLTVLGLLVYLGVALIEWSLGSTYHAALALGLAALFVFTGRGRQLTVGTALLLGAVLAYGLYRAAVGLRLLGVL</sequence>
<evidence type="ECO:0000313" key="3">
    <source>
        <dbReference type="Proteomes" id="UP000245368"/>
    </source>
</evidence>
<name>A0A2Z3JG18_9DEIO</name>
<accession>A0A2Z3JG18</accession>
<dbReference type="RefSeq" id="WP_109827849.1">
    <property type="nucleotide sequence ID" value="NZ_CP029494.1"/>
</dbReference>
<organism evidence="2 3">
    <name type="scientific">Deinococcus irradiatisoli</name>
    <dbReference type="NCBI Taxonomy" id="2202254"/>
    <lineage>
        <taxon>Bacteria</taxon>
        <taxon>Thermotogati</taxon>
        <taxon>Deinococcota</taxon>
        <taxon>Deinococci</taxon>
        <taxon>Deinococcales</taxon>
        <taxon>Deinococcaceae</taxon>
        <taxon>Deinococcus</taxon>
    </lineage>
</organism>
<feature type="transmembrane region" description="Helical" evidence="1">
    <location>
        <begin position="64"/>
        <end position="84"/>
    </location>
</feature>
<proteinExistence type="predicted"/>
<keyword evidence="1" id="KW-1133">Transmembrane helix</keyword>
<keyword evidence="1" id="KW-0812">Transmembrane</keyword>
<keyword evidence="1" id="KW-0472">Membrane</keyword>
<evidence type="ECO:0000256" key="1">
    <source>
        <dbReference type="SAM" id="Phobius"/>
    </source>
</evidence>
<feature type="transmembrane region" description="Helical" evidence="1">
    <location>
        <begin position="12"/>
        <end position="35"/>
    </location>
</feature>
<reference evidence="2 3" key="1">
    <citation type="submission" date="2018-05" db="EMBL/GenBank/DDBJ databases">
        <title>Complete Genome Sequence of Deinococcus sp. strain 17bor-2.</title>
        <authorList>
            <person name="Srinivasan S."/>
        </authorList>
    </citation>
    <scope>NUCLEOTIDE SEQUENCE [LARGE SCALE GENOMIC DNA]</scope>
    <source>
        <strain evidence="2 3">17bor-2</strain>
    </source>
</reference>
<evidence type="ECO:0000313" key="2">
    <source>
        <dbReference type="EMBL" id="AWN24123.1"/>
    </source>
</evidence>
<dbReference type="Proteomes" id="UP000245368">
    <property type="component" value="Chromosome"/>
</dbReference>
<protein>
    <submittedName>
        <fullName evidence="2">Uncharacterized protein</fullName>
    </submittedName>
</protein>